<gene>
    <name evidence="1" type="ORF">G1H11_16040</name>
</gene>
<evidence type="ECO:0000313" key="1">
    <source>
        <dbReference type="EMBL" id="NED96819.1"/>
    </source>
</evidence>
<dbReference type="Proteomes" id="UP000469185">
    <property type="component" value="Unassembled WGS sequence"/>
</dbReference>
<proteinExistence type="predicted"/>
<name>A0A6N9YPS2_9ACTN</name>
<sequence length="57" mass="5827">MWHLKFLDGSGGETSTPVISITEDTDALDVAALPSALRGLAENDRPACVGSLGGRAS</sequence>
<keyword evidence="2" id="KW-1185">Reference proteome</keyword>
<dbReference type="EMBL" id="JAAGOB010000008">
    <property type="protein sequence ID" value="NED96819.1"/>
    <property type="molecule type" value="Genomic_DNA"/>
</dbReference>
<protein>
    <submittedName>
        <fullName evidence="1">Uncharacterized protein</fullName>
    </submittedName>
</protein>
<organism evidence="1 2">
    <name type="scientific">Phytoactinopolyspora alkaliphila</name>
    <dbReference type="NCBI Taxonomy" id="1783498"/>
    <lineage>
        <taxon>Bacteria</taxon>
        <taxon>Bacillati</taxon>
        <taxon>Actinomycetota</taxon>
        <taxon>Actinomycetes</taxon>
        <taxon>Jiangellales</taxon>
        <taxon>Jiangellaceae</taxon>
        <taxon>Phytoactinopolyspora</taxon>
    </lineage>
</organism>
<dbReference type="RefSeq" id="WP_163819596.1">
    <property type="nucleotide sequence ID" value="NZ_JAAGOB010000008.1"/>
</dbReference>
<evidence type="ECO:0000313" key="2">
    <source>
        <dbReference type="Proteomes" id="UP000469185"/>
    </source>
</evidence>
<reference evidence="1 2" key="1">
    <citation type="submission" date="2020-02" db="EMBL/GenBank/DDBJ databases">
        <authorList>
            <person name="Li X.-J."/>
            <person name="Feng X.-M."/>
        </authorList>
    </citation>
    <scope>NUCLEOTIDE SEQUENCE [LARGE SCALE GENOMIC DNA]</scope>
    <source>
        <strain evidence="1 2">CGMCC 4.7225</strain>
    </source>
</reference>
<comment type="caution">
    <text evidence="1">The sequence shown here is derived from an EMBL/GenBank/DDBJ whole genome shotgun (WGS) entry which is preliminary data.</text>
</comment>
<dbReference type="AlphaFoldDB" id="A0A6N9YPS2"/>
<accession>A0A6N9YPS2</accession>